<evidence type="ECO:0000313" key="3">
    <source>
        <dbReference type="Proteomes" id="UP001501166"/>
    </source>
</evidence>
<proteinExistence type="predicted"/>
<dbReference type="Proteomes" id="UP001501166">
    <property type="component" value="Unassembled WGS sequence"/>
</dbReference>
<dbReference type="InterPro" id="IPR027417">
    <property type="entry name" value="P-loop_NTPase"/>
</dbReference>
<gene>
    <name evidence="2" type="ORF">GCM10008932_11170</name>
</gene>
<name>A0ABN0XCE2_9LACT</name>
<dbReference type="GO" id="GO:0016301">
    <property type="term" value="F:kinase activity"/>
    <property type="evidence" value="ECO:0007669"/>
    <property type="project" value="UniProtKB-KW"/>
</dbReference>
<protein>
    <submittedName>
        <fullName evidence="2">Nucleoside/nucleotide kinase family protein</fullName>
    </submittedName>
</protein>
<evidence type="ECO:0000259" key="1">
    <source>
        <dbReference type="Pfam" id="PF00485"/>
    </source>
</evidence>
<feature type="domain" description="Phosphoribulokinase/uridine kinase" evidence="1">
    <location>
        <begin position="45"/>
        <end position="235"/>
    </location>
</feature>
<sequence length="246" mass="28447">MIRKQLTITGLTMDVSYTPKELETVFLPMLQHFTQLREKKKSRVIIYLAAPPGAGKTSLSLLLEDIYKESPRPYTFQSLSMDGFHHTNSYLTSHYTEINGKQTLLKEIKGKPETFDLKSLTRAIQALHKGEAVEWPIYSRSLHDVSDETTKVDADIILIEGNYLLLDQEGWKDLVSYADLRVFLTAPRELLKKRIIERKLKGGHIKEEAMAHYERADLPNHHLIMNQSQKADWVLVLNEEEEWTIK</sequence>
<dbReference type="EMBL" id="BAAACW010000068">
    <property type="protein sequence ID" value="GAA0360353.1"/>
    <property type="molecule type" value="Genomic_DNA"/>
</dbReference>
<comment type="caution">
    <text evidence="2">The sequence shown here is derived from an EMBL/GenBank/DDBJ whole genome shotgun (WGS) entry which is preliminary data.</text>
</comment>
<dbReference type="NCBIfam" id="NF006745">
    <property type="entry name" value="PRK09270.1-4"/>
    <property type="match status" value="1"/>
</dbReference>
<dbReference type="InterPro" id="IPR006083">
    <property type="entry name" value="PRK/URK"/>
</dbReference>
<keyword evidence="3" id="KW-1185">Reference proteome</keyword>
<keyword evidence="2" id="KW-0808">Transferase</keyword>
<organism evidence="2 3">
    <name type="scientific">Alkalibacterium iburiense</name>
    <dbReference type="NCBI Taxonomy" id="290589"/>
    <lineage>
        <taxon>Bacteria</taxon>
        <taxon>Bacillati</taxon>
        <taxon>Bacillota</taxon>
        <taxon>Bacilli</taxon>
        <taxon>Lactobacillales</taxon>
        <taxon>Carnobacteriaceae</taxon>
        <taxon>Alkalibacterium</taxon>
    </lineage>
</organism>
<dbReference type="RefSeq" id="WP_343754636.1">
    <property type="nucleotide sequence ID" value="NZ_BAAACW010000068.1"/>
</dbReference>
<dbReference type="SUPFAM" id="SSF52540">
    <property type="entry name" value="P-loop containing nucleoside triphosphate hydrolases"/>
    <property type="match status" value="1"/>
</dbReference>
<keyword evidence="2" id="KW-0418">Kinase</keyword>
<dbReference type="PANTHER" id="PTHR10285">
    <property type="entry name" value="URIDINE KINASE"/>
    <property type="match status" value="1"/>
</dbReference>
<accession>A0ABN0XCE2</accession>
<dbReference type="Gene3D" id="3.40.50.300">
    <property type="entry name" value="P-loop containing nucleotide triphosphate hydrolases"/>
    <property type="match status" value="1"/>
</dbReference>
<evidence type="ECO:0000313" key="2">
    <source>
        <dbReference type="EMBL" id="GAA0360353.1"/>
    </source>
</evidence>
<reference evidence="2 3" key="1">
    <citation type="journal article" date="2019" name="Int. J. Syst. Evol. Microbiol.">
        <title>The Global Catalogue of Microorganisms (GCM) 10K type strain sequencing project: providing services to taxonomists for standard genome sequencing and annotation.</title>
        <authorList>
            <consortium name="The Broad Institute Genomics Platform"/>
            <consortium name="The Broad Institute Genome Sequencing Center for Infectious Disease"/>
            <person name="Wu L."/>
            <person name="Ma J."/>
        </authorList>
    </citation>
    <scope>NUCLEOTIDE SEQUENCE [LARGE SCALE GENOMIC DNA]</scope>
    <source>
        <strain evidence="2 3">JCM 12662</strain>
    </source>
</reference>
<dbReference type="Pfam" id="PF00485">
    <property type="entry name" value="PRK"/>
    <property type="match status" value="1"/>
</dbReference>